<accession>Q11CJ3</accession>
<name>Q11CJ3_CHESB</name>
<organism evidence="2">
    <name type="scientific">Chelativorans sp. (strain BNC1)</name>
    <dbReference type="NCBI Taxonomy" id="266779"/>
    <lineage>
        <taxon>Bacteria</taxon>
        <taxon>Pseudomonadati</taxon>
        <taxon>Pseudomonadota</taxon>
        <taxon>Alphaproteobacteria</taxon>
        <taxon>Hyphomicrobiales</taxon>
        <taxon>Phyllobacteriaceae</taxon>
        <taxon>Chelativorans</taxon>
    </lineage>
</organism>
<proteinExistence type="predicted"/>
<dbReference type="AlphaFoldDB" id="Q11CJ3"/>
<dbReference type="KEGG" id="mes:Meso_3511"/>
<dbReference type="HOGENOM" id="CLU_132648_1_0_5"/>
<keyword evidence="1" id="KW-1133">Transmembrane helix</keyword>
<dbReference type="OrthoDB" id="9810066at2"/>
<gene>
    <name evidence="2" type="ordered locus">Meso_3511</name>
</gene>
<keyword evidence="1" id="KW-0812">Transmembrane</keyword>
<dbReference type="eggNOG" id="ENOG5032RN0">
    <property type="taxonomic scope" value="Bacteria"/>
</dbReference>
<evidence type="ECO:0000256" key="1">
    <source>
        <dbReference type="SAM" id="Phobius"/>
    </source>
</evidence>
<keyword evidence="1" id="KW-0472">Membrane</keyword>
<dbReference type="EMBL" id="CP000390">
    <property type="protein sequence ID" value="ABG64882.1"/>
    <property type="molecule type" value="Genomic_DNA"/>
</dbReference>
<sequence>MQVPPVRKDGLQLEEKRNFHRLFWIVERVAWVVFALILILALAGLTGSGGYFSTATQSLSTGQVEHPRIARWEASDELRVSFEGGAEKHRLDISYSFFEYFEVEGIQPEPERMLTLPDGVAMEFAAEEGAPAKVIVYTRSLHAGRVSYRIALDGASTDASTLILP</sequence>
<feature type="transmembrane region" description="Helical" evidence="1">
    <location>
        <begin position="29"/>
        <end position="52"/>
    </location>
</feature>
<evidence type="ECO:0000313" key="2">
    <source>
        <dbReference type="EMBL" id="ABG64882.1"/>
    </source>
</evidence>
<protein>
    <submittedName>
        <fullName evidence="2">Conserved hypothetical membrane-anchored protein</fullName>
    </submittedName>
</protein>
<reference evidence="2" key="1">
    <citation type="submission" date="2006-06" db="EMBL/GenBank/DDBJ databases">
        <title>Complete sequence of chromosome of Chelativorans sp. BNC1.</title>
        <authorList>
            <consortium name="US DOE Joint Genome Institute"/>
            <person name="Copeland A."/>
            <person name="Lucas S."/>
            <person name="Lapidus A."/>
            <person name="Barry K."/>
            <person name="Detter J.C."/>
            <person name="Glavina del Rio T."/>
            <person name="Hammon N."/>
            <person name="Israni S."/>
            <person name="Dalin E."/>
            <person name="Tice H."/>
            <person name="Pitluck S."/>
            <person name="Chertkov O."/>
            <person name="Brettin T."/>
            <person name="Bruce D."/>
            <person name="Han C."/>
            <person name="Tapia R."/>
            <person name="Gilna P."/>
            <person name="Schmutz J."/>
            <person name="Larimer F."/>
            <person name="Land M."/>
            <person name="Hauser L."/>
            <person name="Kyrpides N."/>
            <person name="Mikhailova N."/>
            <person name="Richardson P."/>
        </authorList>
    </citation>
    <scope>NUCLEOTIDE SEQUENCE</scope>
    <source>
        <strain evidence="2">BNC1</strain>
    </source>
</reference>
<dbReference type="STRING" id="266779.Meso_3511"/>